<comment type="caution">
    <text evidence="2">The sequence shown here is derived from an EMBL/GenBank/DDBJ whole genome shotgun (WGS) entry which is preliminary data.</text>
</comment>
<feature type="transmembrane region" description="Helical" evidence="1">
    <location>
        <begin position="6"/>
        <end position="26"/>
    </location>
</feature>
<gene>
    <name evidence="2" type="ORF">LCGC14_2900510</name>
</gene>
<accession>A0A0F9A2D4</accession>
<dbReference type="AlphaFoldDB" id="A0A0F9A2D4"/>
<keyword evidence="1" id="KW-0812">Transmembrane</keyword>
<evidence type="ECO:0000313" key="2">
    <source>
        <dbReference type="EMBL" id="KKK72774.1"/>
    </source>
</evidence>
<dbReference type="EMBL" id="LAZR01057089">
    <property type="protein sequence ID" value="KKK72774.1"/>
    <property type="molecule type" value="Genomic_DNA"/>
</dbReference>
<organism evidence="2">
    <name type="scientific">marine sediment metagenome</name>
    <dbReference type="NCBI Taxonomy" id="412755"/>
    <lineage>
        <taxon>unclassified sequences</taxon>
        <taxon>metagenomes</taxon>
        <taxon>ecological metagenomes</taxon>
    </lineage>
</organism>
<evidence type="ECO:0000256" key="1">
    <source>
        <dbReference type="SAM" id="Phobius"/>
    </source>
</evidence>
<reference evidence="2" key="1">
    <citation type="journal article" date="2015" name="Nature">
        <title>Complex archaea that bridge the gap between prokaryotes and eukaryotes.</title>
        <authorList>
            <person name="Spang A."/>
            <person name="Saw J.H."/>
            <person name="Jorgensen S.L."/>
            <person name="Zaremba-Niedzwiedzka K."/>
            <person name="Martijn J."/>
            <person name="Lind A.E."/>
            <person name="van Eijk R."/>
            <person name="Schleper C."/>
            <person name="Guy L."/>
            <person name="Ettema T.J."/>
        </authorList>
    </citation>
    <scope>NUCLEOTIDE SEQUENCE</scope>
</reference>
<keyword evidence="1" id="KW-0472">Membrane</keyword>
<sequence>MMYLWGTTIILILFSVAMIIPLYIFSKATELNEIKFSFQNFIAFCVFVNGVYVSLFFLIQGDKSLDKSVKKIIKKYEKDSRG</sequence>
<protein>
    <submittedName>
        <fullName evidence="2">Uncharacterized protein</fullName>
    </submittedName>
</protein>
<proteinExistence type="predicted"/>
<name>A0A0F9A2D4_9ZZZZ</name>
<feature type="transmembrane region" description="Helical" evidence="1">
    <location>
        <begin position="38"/>
        <end position="59"/>
    </location>
</feature>
<keyword evidence="1" id="KW-1133">Transmembrane helix</keyword>